<feature type="domain" description="PHD-type" evidence="7">
    <location>
        <begin position="955"/>
        <end position="1005"/>
    </location>
</feature>
<feature type="domain" description="PHD-type" evidence="11">
    <location>
        <begin position="1061"/>
        <end position="1198"/>
    </location>
</feature>
<evidence type="ECO:0008006" key="14">
    <source>
        <dbReference type="Google" id="ProtNLM"/>
    </source>
</evidence>
<reference evidence="12" key="1">
    <citation type="journal article" date="2020" name="Stud. Mycol.">
        <title>101 Dothideomycetes genomes: a test case for predicting lifestyles and emergence of pathogens.</title>
        <authorList>
            <person name="Haridas S."/>
            <person name="Albert R."/>
            <person name="Binder M."/>
            <person name="Bloem J."/>
            <person name="Labutti K."/>
            <person name="Salamov A."/>
            <person name="Andreopoulos B."/>
            <person name="Baker S."/>
            <person name="Barry K."/>
            <person name="Bills G."/>
            <person name="Bluhm B."/>
            <person name="Cannon C."/>
            <person name="Castanera R."/>
            <person name="Culley D."/>
            <person name="Daum C."/>
            <person name="Ezra D."/>
            <person name="Gonzalez J."/>
            <person name="Henrissat B."/>
            <person name="Kuo A."/>
            <person name="Liang C."/>
            <person name="Lipzen A."/>
            <person name="Lutzoni F."/>
            <person name="Magnuson J."/>
            <person name="Mondo S."/>
            <person name="Nolan M."/>
            <person name="Ohm R."/>
            <person name="Pangilinan J."/>
            <person name="Park H.-J."/>
            <person name="Ramirez L."/>
            <person name="Alfaro M."/>
            <person name="Sun H."/>
            <person name="Tritt A."/>
            <person name="Yoshinaga Y."/>
            <person name="Zwiers L.-H."/>
            <person name="Turgeon B."/>
            <person name="Goodwin S."/>
            <person name="Spatafora J."/>
            <person name="Crous P."/>
            <person name="Grigoriev I."/>
        </authorList>
    </citation>
    <scope>NUCLEOTIDE SEQUENCE</scope>
    <source>
        <strain evidence="12">CBS 101060</strain>
    </source>
</reference>
<dbReference type="Pfam" id="PF01426">
    <property type="entry name" value="BAH"/>
    <property type="match status" value="1"/>
</dbReference>
<accession>A0A9P4VQG9</accession>
<dbReference type="Gene3D" id="1.10.10.60">
    <property type="entry name" value="Homeodomain-like"/>
    <property type="match status" value="1"/>
</dbReference>
<dbReference type="PANTHER" id="PTHR47672">
    <property type="entry name" value="E3 UBIQUITIN-PROTEIN LIGASE SNT2"/>
    <property type="match status" value="1"/>
</dbReference>
<evidence type="ECO:0000259" key="8">
    <source>
        <dbReference type="PROSITE" id="PS51038"/>
    </source>
</evidence>
<dbReference type="PROSITE" id="PS50016">
    <property type="entry name" value="ZF_PHD_2"/>
    <property type="match status" value="1"/>
</dbReference>
<feature type="region of interest" description="Disordered" evidence="6">
    <location>
        <begin position="438"/>
        <end position="478"/>
    </location>
</feature>
<dbReference type="PANTHER" id="PTHR47672:SF1">
    <property type="entry name" value="E3 UBIQUITIN-PROTEIN LIGASE SNT2"/>
    <property type="match status" value="1"/>
</dbReference>
<evidence type="ECO:0000256" key="1">
    <source>
        <dbReference type="ARBA" id="ARBA00022723"/>
    </source>
</evidence>
<dbReference type="SUPFAM" id="SSF46689">
    <property type="entry name" value="Homeodomain-like"/>
    <property type="match status" value="1"/>
</dbReference>
<feature type="compositionally biased region" description="Polar residues" evidence="6">
    <location>
        <begin position="72"/>
        <end position="109"/>
    </location>
</feature>
<dbReference type="EMBL" id="MU006103">
    <property type="protein sequence ID" value="KAF2836519.1"/>
    <property type="molecule type" value="Genomic_DNA"/>
</dbReference>
<dbReference type="Proteomes" id="UP000799429">
    <property type="component" value="Unassembled WGS sequence"/>
</dbReference>
<evidence type="ECO:0000259" key="9">
    <source>
        <dbReference type="PROSITE" id="PS51156"/>
    </source>
</evidence>
<keyword evidence="3" id="KW-0862">Zinc</keyword>
<dbReference type="CDD" id="cd15497">
    <property type="entry name" value="PHD1_Snt2p_like"/>
    <property type="match status" value="1"/>
</dbReference>
<feature type="compositionally biased region" description="Acidic residues" evidence="6">
    <location>
        <begin position="442"/>
        <end position="457"/>
    </location>
</feature>
<dbReference type="Pfam" id="PF00628">
    <property type="entry name" value="PHD"/>
    <property type="match status" value="1"/>
</dbReference>
<feature type="region of interest" description="Disordered" evidence="6">
    <location>
        <begin position="576"/>
        <end position="604"/>
    </location>
</feature>
<dbReference type="SMART" id="SM00439">
    <property type="entry name" value="BAH"/>
    <property type="match status" value="1"/>
</dbReference>
<dbReference type="SUPFAM" id="SSF57903">
    <property type="entry name" value="FYVE/PHD zinc finger"/>
    <property type="match status" value="2"/>
</dbReference>
<evidence type="ECO:0000313" key="12">
    <source>
        <dbReference type="EMBL" id="KAF2836519.1"/>
    </source>
</evidence>
<keyword evidence="2 5" id="KW-0863">Zinc-finger</keyword>
<evidence type="ECO:0000256" key="6">
    <source>
        <dbReference type="SAM" id="MobiDB-lite"/>
    </source>
</evidence>
<dbReference type="InterPro" id="IPR009057">
    <property type="entry name" value="Homeodomain-like_sf"/>
</dbReference>
<comment type="caution">
    <text evidence="12">The sequence shown here is derived from an EMBL/GenBank/DDBJ whole genome shotgun (WGS) entry which is preliminary data.</text>
</comment>
<dbReference type="GO" id="GO:0036205">
    <property type="term" value="P:histone catabolic process"/>
    <property type="evidence" value="ECO:0007669"/>
    <property type="project" value="TreeGrafter"/>
</dbReference>
<keyword evidence="4" id="KW-0539">Nucleus</keyword>
<dbReference type="PROSITE" id="PS51156">
    <property type="entry name" value="ELM2"/>
    <property type="match status" value="1"/>
</dbReference>
<dbReference type="InterPro" id="IPR017884">
    <property type="entry name" value="SANT_dom"/>
</dbReference>
<dbReference type="InterPro" id="IPR013083">
    <property type="entry name" value="Znf_RING/FYVE/PHD"/>
</dbReference>
<feature type="domain" description="ELM2" evidence="9">
    <location>
        <begin position="517"/>
        <end position="684"/>
    </location>
</feature>
<protein>
    <recommendedName>
        <fullName evidence="14">BAH-domain-containing protein</fullName>
    </recommendedName>
</protein>
<feature type="region of interest" description="Disordered" evidence="6">
    <location>
        <begin position="1"/>
        <end position="120"/>
    </location>
</feature>
<gene>
    <name evidence="12" type="ORF">M501DRAFT_939594</name>
</gene>
<keyword evidence="1" id="KW-0479">Metal-binding</keyword>
<dbReference type="Pfam" id="PF13832">
    <property type="entry name" value="zf-HC5HC2H_2"/>
    <property type="match status" value="1"/>
</dbReference>
<dbReference type="InterPro" id="IPR019787">
    <property type="entry name" value="Znf_PHD-finger"/>
</dbReference>
<dbReference type="InterPro" id="IPR001025">
    <property type="entry name" value="BAH_dom"/>
</dbReference>
<evidence type="ECO:0000256" key="3">
    <source>
        <dbReference type="ARBA" id="ARBA00022833"/>
    </source>
</evidence>
<evidence type="ECO:0000259" key="10">
    <source>
        <dbReference type="PROSITE" id="PS51293"/>
    </source>
</evidence>
<dbReference type="Gene3D" id="3.30.40.10">
    <property type="entry name" value="Zinc/RING finger domain, C3HC4 (zinc finger)"/>
    <property type="match status" value="3"/>
</dbReference>
<feature type="region of interest" description="Disordered" evidence="6">
    <location>
        <begin position="1540"/>
        <end position="1624"/>
    </location>
</feature>
<dbReference type="InterPro" id="IPR000949">
    <property type="entry name" value="ELM2_dom"/>
</dbReference>
<feature type="domain" description="BAH" evidence="8">
    <location>
        <begin position="217"/>
        <end position="336"/>
    </location>
</feature>
<evidence type="ECO:0000256" key="2">
    <source>
        <dbReference type="ARBA" id="ARBA00022771"/>
    </source>
</evidence>
<dbReference type="Pfam" id="PF13831">
    <property type="entry name" value="PHD_2"/>
    <property type="match status" value="1"/>
</dbReference>
<dbReference type="FunFam" id="2.30.30.490:FF:000018">
    <property type="entry name" value="Lid2 complex component snt2"/>
    <property type="match status" value="1"/>
</dbReference>
<dbReference type="InterPro" id="IPR029617">
    <property type="entry name" value="Snt2"/>
</dbReference>
<feature type="compositionally biased region" description="Low complexity" evidence="6">
    <location>
        <begin position="1426"/>
        <end position="1449"/>
    </location>
</feature>
<dbReference type="GO" id="GO:0004842">
    <property type="term" value="F:ubiquitin-protein transferase activity"/>
    <property type="evidence" value="ECO:0007669"/>
    <property type="project" value="TreeGrafter"/>
</dbReference>
<dbReference type="PROSITE" id="PS51293">
    <property type="entry name" value="SANT"/>
    <property type="match status" value="1"/>
</dbReference>
<name>A0A9P4VQG9_9PEZI</name>
<evidence type="ECO:0000256" key="4">
    <source>
        <dbReference type="ARBA" id="ARBA00023242"/>
    </source>
</evidence>
<dbReference type="PROSITE" id="PS51805">
    <property type="entry name" value="EPHD"/>
    <property type="match status" value="1"/>
</dbReference>
<dbReference type="InterPro" id="IPR001965">
    <property type="entry name" value="Znf_PHD"/>
</dbReference>
<dbReference type="InterPro" id="IPR034732">
    <property type="entry name" value="EPHD"/>
</dbReference>
<feature type="region of interest" description="Disordered" evidence="6">
    <location>
        <begin position="906"/>
        <end position="949"/>
    </location>
</feature>
<dbReference type="Gene3D" id="2.30.30.490">
    <property type="match status" value="1"/>
</dbReference>
<dbReference type="PROSITE" id="PS51038">
    <property type="entry name" value="BAH"/>
    <property type="match status" value="1"/>
</dbReference>
<feature type="compositionally biased region" description="Polar residues" evidence="6">
    <location>
        <begin position="1336"/>
        <end position="1346"/>
    </location>
</feature>
<feature type="region of interest" description="Disordered" evidence="6">
    <location>
        <begin position="1397"/>
        <end position="1498"/>
    </location>
</feature>
<feature type="region of interest" description="Disordered" evidence="6">
    <location>
        <begin position="1321"/>
        <end position="1346"/>
    </location>
</feature>
<feature type="domain" description="SANT" evidence="10">
    <location>
        <begin position="695"/>
        <end position="740"/>
    </location>
</feature>
<keyword evidence="13" id="KW-1185">Reference proteome</keyword>
<feature type="compositionally biased region" description="Low complexity" evidence="6">
    <location>
        <begin position="110"/>
        <end position="120"/>
    </location>
</feature>
<dbReference type="GO" id="GO:0008270">
    <property type="term" value="F:zinc ion binding"/>
    <property type="evidence" value="ECO:0007669"/>
    <property type="project" value="UniProtKB-KW"/>
</dbReference>
<dbReference type="GO" id="GO:0048189">
    <property type="term" value="C:Lid2 complex"/>
    <property type="evidence" value="ECO:0007669"/>
    <property type="project" value="TreeGrafter"/>
</dbReference>
<feature type="compositionally biased region" description="Polar residues" evidence="6">
    <location>
        <begin position="1598"/>
        <end position="1618"/>
    </location>
</feature>
<proteinExistence type="predicted"/>
<feature type="compositionally biased region" description="Pro residues" evidence="6">
    <location>
        <begin position="936"/>
        <end position="948"/>
    </location>
</feature>
<dbReference type="SMART" id="SM00249">
    <property type="entry name" value="PHD"/>
    <property type="match status" value="3"/>
</dbReference>
<dbReference type="InterPro" id="IPR043151">
    <property type="entry name" value="BAH_sf"/>
</dbReference>
<evidence type="ECO:0000259" key="11">
    <source>
        <dbReference type="PROSITE" id="PS51805"/>
    </source>
</evidence>
<feature type="compositionally biased region" description="Low complexity" evidence="6">
    <location>
        <begin position="461"/>
        <end position="470"/>
    </location>
</feature>
<sequence length="1624" mass="179631">METLRSNPPEPTLHQPDPHDNQPRSQPMTTTTSTSSNASAVEVVPYGTRSRNRPGTSRPNYAEDTEMDFEMTTPTLGNGSSTHQNATSASQGRQSSHGGESGQATSGNLKKTATANTGNWNAANSSAAKEVFIPGTSTFSANPNTNVAPPPSKKRKAAAIAHSNGASSVASPANQAVTRRTTATNHMQSSRESDMLTYEHTGAILNKDGKLVADDGTVISINDNIYLVCEPPGEPYYLCRVMEFIHTDSDNSKSRVDSLRVNWFYRPRDVQRYNNDSRLVYGTMHSDICPITSLRGKCQIVHRSEIDDLEEYRKQRDSFWFNQVHDRFIHRWYDVIPTKQVINVPEKVKRALDERWKFVVVEAGRGKELTSEVKSCKRCTGYCATNDSVECAVCSMTYHMNCVKPPLLKKPSRGFAWACGPCSRAQERKLEARRTPIIGEAANEDDEEFPEEEEDDSGANAETTAPTPAESITDGEGHAGTQAEIAIAKMWPMRYLGIHCRVEDALQYDDRAIYPRASSRLGPRHQANVSQWPGRPVELVKPAEIKKRYIKSTSHKKDAKLSKETIAALEADRAERAKRPKWVQDEPPGYVRRGDDHSNNDNQNTAKLLFKMPPKGVYSSRGEDDRPLADEALVDAYMQKAKVIAGDVIHVDAWHTNFLDKAVQLLYDNHYDAEKALKLLKKVDRRKDLREPELTKEEQKRFEEGVAKYGSELRSVRLHVKTVSHADIVRYYYLWKKTPKGREVWGSYGGRRGTRKKVESNTTGKLLDSIADDQDDSAFDNEKAVALKRGFQCKFCFTRHSRQWRRAPGVAPGTTVSPDGRANSKDKMWVALCQRCARLWRKYAVEWEEPDEAVRKMSQTGGRGLKRRIDQELRNEWAAANEAAAMGITNDSPPTPPTVVAAIQEPPKKRAKATVEKEKEPLQPPPVPVEPKKKPAPPPRPPTPPIVPQQPKFKQLPCAVCDYLEPPTDQMVTCNHCKLTVHRSCYGSIDPPRGNKWICDACRNDKKEFSSYRYECVLCPVKHTDQELVEPPKISHKKKTDREREKERLEKELAIKFLEDYRHGQRDKGRSEVPREALKRTADNNWVHVLCALFHPEPKFSNAKALEVVEGIGRASIPLSRYEAICKVCKTNNGACVNCHSCHAPVHVACAHNAGYTLGFDVSPVKSSRRDVINTYTLGGPNPETGSLAPVIFCREHSPKTIVHPLNEIVEDSQLIVLQLYAMEYKQADLTLTGTVRKANLVDQCIKAATAPVVATGNRRVSTTTMSGIPTRASRNSSVGVTVKLEDQDGGSHGATKAQKRVCATCNIDVSPKWWPIDTVKTSKGSIRPSDEAHLSNGTPNNVPSENAIIQSSETQTIDLTNSVNGTRSAAAVASAALSAVDGDTTSDRADSVQCNKCHWKKMRNPDPTPPPPEVQRSESRLTEGPPLSRSPSRQLPQAQPWMPATTPAPHGPPHLAQVASGWAPPPPPPLANGVPLHAQPHPHIPPPQVFHDHPLHPHPPSNGFIPAPAVPPVQGGVIRSPYHPPYNPPPLHLPTTNPVAGHTNGLNSPHVALHSPTYPGPAHPVRQTESPYTGPPQHHQFYGAHHGSPAPGAVDNRPSTPRDNNINNPGASASPSLHNLLHH</sequence>
<dbReference type="InterPro" id="IPR011011">
    <property type="entry name" value="Znf_FYVE_PHD"/>
</dbReference>
<dbReference type="OrthoDB" id="336088at2759"/>
<evidence type="ECO:0000256" key="5">
    <source>
        <dbReference type="PROSITE-ProRule" id="PRU00146"/>
    </source>
</evidence>
<evidence type="ECO:0000259" key="7">
    <source>
        <dbReference type="PROSITE" id="PS50016"/>
    </source>
</evidence>
<dbReference type="GO" id="GO:0003682">
    <property type="term" value="F:chromatin binding"/>
    <property type="evidence" value="ECO:0007669"/>
    <property type="project" value="InterPro"/>
</dbReference>
<evidence type="ECO:0000313" key="13">
    <source>
        <dbReference type="Proteomes" id="UP000799429"/>
    </source>
</evidence>
<organism evidence="12 13">
    <name type="scientific">Patellaria atrata CBS 101060</name>
    <dbReference type="NCBI Taxonomy" id="1346257"/>
    <lineage>
        <taxon>Eukaryota</taxon>
        <taxon>Fungi</taxon>
        <taxon>Dikarya</taxon>
        <taxon>Ascomycota</taxon>
        <taxon>Pezizomycotina</taxon>
        <taxon>Dothideomycetes</taxon>
        <taxon>Dothideomycetes incertae sedis</taxon>
        <taxon>Patellariales</taxon>
        <taxon>Patellariaceae</taxon>
        <taxon>Patellaria</taxon>
    </lineage>
</organism>